<evidence type="ECO:0000256" key="2">
    <source>
        <dbReference type="ARBA" id="ARBA00023163"/>
    </source>
</evidence>
<comment type="caution">
    <text evidence="4">The sequence shown here is derived from an EMBL/GenBank/DDBJ whole genome shotgun (WGS) entry which is preliminary data.</text>
</comment>
<sequence length="163" mass="18784">MLEDIKDARERWGGVSELIDRWLRERQELIVQYCDITGMDDFSDLPAAQNRFHRLCEILLDYVSAGHFEVYEQLVHEARDFDDGGVELIGKVYPRIQKTTENALSFNDRVNGDLNSEEAIKALMPALSELGEQLETRFELEDFLIEHLHNVHAEQVMSSAESS</sequence>
<evidence type="ECO:0000256" key="1">
    <source>
        <dbReference type="ARBA" id="ARBA00023015"/>
    </source>
</evidence>
<evidence type="ECO:0000313" key="6">
    <source>
        <dbReference type="Proteomes" id="UP000218332"/>
    </source>
</evidence>
<dbReference type="InterPro" id="IPR007448">
    <property type="entry name" value="Sigma70_reg_Rsd_AlgQ"/>
</dbReference>
<comment type="similarity">
    <text evidence="3">Belongs to the Rsd/AlgQ family.</text>
</comment>
<reference evidence="4 6" key="1">
    <citation type="submission" date="2017-07" db="EMBL/GenBank/DDBJ databases">
        <title>Tamlnaduibacter salinus (Mi-7) genome sequencing.</title>
        <authorList>
            <person name="Verma A."/>
            <person name="Krishnamurthi S."/>
        </authorList>
    </citation>
    <scope>NUCLEOTIDE SEQUENCE [LARGE SCALE GENOMIC DNA]</scope>
    <source>
        <strain evidence="4 6">Mi-7</strain>
    </source>
</reference>
<keyword evidence="6" id="KW-1185">Reference proteome</keyword>
<evidence type="ECO:0000313" key="4">
    <source>
        <dbReference type="EMBL" id="PAV24794.1"/>
    </source>
</evidence>
<proteinExistence type="inferred from homology"/>
<evidence type="ECO:0000313" key="5">
    <source>
        <dbReference type="EMBL" id="PVY76906.1"/>
    </source>
</evidence>
<dbReference type="Gene3D" id="1.20.120.1370">
    <property type="entry name" value="Regulator of RNA polymerase sigma(70) subunit, domain 4"/>
    <property type="match status" value="1"/>
</dbReference>
<dbReference type="RefSeq" id="WP_095612144.1">
    <property type="nucleotide sequence ID" value="NZ_NMPM01000104.1"/>
</dbReference>
<dbReference type="GO" id="GO:0006355">
    <property type="term" value="P:regulation of DNA-templated transcription"/>
    <property type="evidence" value="ECO:0007669"/>
    <property type="project" value="InterPro"/>
</dbReference>
<dbReference type="Pfam" id="PF04353">
    <property type="entry name" value="Rsd_AlgQ"/>
    <property type="match status" value="1"/>
</dbReference>
<protein>
    <submittedName>
        <fullName evidence="5">Regulator of sigma D</fullName>
    </submittedName>
    <submittedName>
        <fullName evidence="4">Rsd/AlgQ family anti-sigma factor</fullName>
    </submittedName>
</protein>
<reference evidence="5 7" key="2">
    <citation type="submission" date="2018-04" db="EMBL/GenBank/DDBJ databases">
        <title>Genomic Encyclopedia of Type Strains, Phase IV (KMG-IV): sequencing the most valuable type-strain genomes for metagenomic binning, comparative biology and taxonomic classification.</title>
        <authorList>
            <person name="Goeker M."/>
        </authorList>
    </citation>
    <scope>NUCLEOTIDE SEQUENCE [LARGE SCALE GENOMIC DNA]</scope>
    <source>
        <strain evidence="5 7">DSM 28688</strain>
    </source>
</reference>
<dbReference type="OrthoDB" id="5567237at2"/>
<dbReference type="EMBL" id="NMPM01000104">
    <property type="protein sequence ID" value="PAV24794.1"/>
    <property type="molecule type" value="Genomic_DNA"/>
</dbReference>
<organism evidence="4 6">
    <name type="scientific">Tamilnaduibacter salinus</name>
    <dbReference type="NCBI Taxonomy" id="1484056"/>
    <lineage>
        <taxon>Bacteria</taxon>
        <taxon>Pseudomonadati</taxon>
        <taxon>Pseudomonadota</taxon>
        <taxon>Gammaproteobacteria</taxon>
        <taxon>Pseudomonadales</taxon>
        <taxon>Marinobacteraceae</taxon>
        <taxon>Tamilnaduibacter</taxon>
    </lineage>
</organism>
<gene>
    <name evidence="5" type="ORF">C8D92_104138</name>
    <name evidence="4" type="ORF">CF392_14430</name>
</gene>
<dbReference type="Proteomes" id="UP000218332">
    <property type="component" value="Unassembled WGS sequence"/>
</dbReference>
<dbReference type="NCBIfam" id="NF008723">
    <property type="entry name" value="PRK11718.1"/>
    <property type="match status" value="1"/>
</dbReference>
<dbReference type="EMBL" id="QEKQ01000004">
    <property type="protein sequence ID" value="PVY76906.1"/>
    <property type="molecule type" value="Genomic_DNA"/>
</dbReference>
<accession>A0A2A2I0I3</accession>
<dbReference type="PIRSF" id="PIRSF016548">
    <property type="entry name" value="Rsd_AlgQ"/>
    <property type="match status" value="1"/>
</dbReference>
<dbReference type="InterPro" id="IPR038309">
    <property type="entry name" value="Rsd/AlgQ_sf"/>
</dbReference>
<name>A0A2A2I0I3_9GAMM</name>
<dbReference type="Proteomes" id="UP000245887">
    <property type="component" value="Unassembled WGS sequence"/>
</dbReference>
<keyword evidence="2 3" id="KW-0804">Transcription</keyword>
<evidence type="ECO:0000256" key="3">
    <source>
        <dbReference type="RuleBase" id="RU004409"/>
    </source>
</evidence>
<keyword evidence="1 3" id="KW-0805">Transcription regulation</keyword>
<dbReference type="AlphaFoldDB" id="A0A2A2I0I3"/>
<evidence type="ECO:0000313" key="7">
    <source>
        <dbReference type="Proteomes" id="UP000245887"/>
    </source>
</evidence>